<protein>
    <submittedName>
        <fullName evidence="2">SDR family NAD(P)-dependent oxidoreductase</fullName>
    </submittedName>
</protein>
<dbReference type="InterPro" id="IPR036291">
    <property type="entry name" value="NAD(P)-bd_dom_sf"/>
</dbReference>
<sequence length="258" mass="27655">MARLFIFGLGYTAGRIAQAMRGSGWHLDATGSAGNIAFDDMDAVLRALGSASHVLSSVPPADGTDPVLDRYGHALEGQWLGYLSSTGVYGDAKGAWVDEGSPTGGGRRTARAQCDARWLELDARVFRLPGIYGPGRSAFERVREGKAHRIDLPGQVFSRVHVEDIVSGVVAAIENGAPAGAYNLADDLPTSQNAVIEEACRLLGSEPPPLVSMEEADLSPMARGFYAENRRVANGKAKRLLDWKPRYPTYREGLGSLL</sequence>
<dbReference type="OrthoDB" id="9808276at2"/>
<dbReference type="SUPFAM" id="SSF51735">
    <property type="entry name" value="NAD(P)-binding Rossmann-fold domains"/>
    <property type="match status" value="1"/>
</dbReference>
<dbReference type="AlphaFoldDB" id="A0A6I4TM47"/>
<proteinExistence type="predicted"/>
<dbReference type="Gene3D" id="3.40.50.720">
    <property type="entry name" value="NAD(P)-binding Rossmann-like Domain"/>
    <property type="match status" value="1"/>
</dbReference>
<reference evidence="2 3" key="1">
    <citation type="submission" date="2019-12" db="EMBL/GenBank/DDBJ databases">
        <title>Genomic-based taxomic classification of the family Erythrobacteraceae.</title>
        <authorList>
            <person name="Xu L."/>
        </authorList>
    </citation>
    <scope>NUCLEOTIDE SEQUENCE [LARGE SCALE GENOMIC DNA]</scope>
    <source>
        <strain evidence="2 3">JCM 12189</strain>
    </source>
</reference>
<dbReference type="EMBL" id="WTYI01000001">
    <property type="protein sequence ID" value="MXO97012.1"/>
    <property type="molecule type" value="Genomic_DNA"/>
</dbReference>
<keyword evidence="1" id="KW-0520">NAD</keyword>
<comment type="caution">
    <text evidence="2">The sequence shown here is derived from an EMBL/GenBank/DDBJ whole genome shotgun (WGS) entry which is preliminary data.</text>
</comment>
<keyword evidence="3" id="KW-1185">Reference proteome</keyword>
<dbReference type="PANTHER" id="PTHR43574">
    <property type="entry name" value="EPIMERASE-RELATED"/>
    <property type="match status" value="1"/>
</dbReference>
<organism evidence="2 3">
    <name type="scientific">Qipengyuania aquimaris</name>
    <dbReference type="NCBI Taxonomy" id="255984"/>
    <lineage>
        <taxon>Bacteria</taxon>
        <taxon>Pseudomonadati</taxon>
        <taxon>Pseudomonadota</taxon>
        <taxon>Alphaproteobacteria</taxon>
        <taxon>Sphingomonadales</taxon>
        <taxon>Erythrobacteraceae</taxon>
        <taxon>Qipengyuania</taxon>
    </lineage>
</organism>
<evidence type="ECO:0000256" key="1">
    <source>
        <dbReference type="ARBA" id="ARBA00023027"/>
    </source>
</evidence>
<accession>A0A6I4TM47</accession>
<dbReference type="Proteomes" id="UP000432727">
    <property type="component" value="Unassembled WGS sequence"/>
</dbReference>
<evidence type="ECO:0000313" key="3">
    <source>
        <dbReference type="Proteomes" id="UP000432727"/>
    </source>
</evidence>
<evidence type="ECO:0000313" key="2">
    <source>
        <dbReference type="EMBL" id="MXO97012.1"/>
    </source>
</evidence>
<dbReference type="RefSeq" id="WP_160596017.1">
    <property type="nucleotide sequence ID" value="NZ_WTYI01000001.1"/>
</dbReference>
<name>A0A6I4TM47_9SPHN</name>
<gene>
    <name evidence="2" type="ORF">GRI34_11350</name>
</gene>